<evidence type="ECO:0000313" key="3">
    <source>
        <dbReference type="EMBL" id="KAF3420312.1"/>
    </source>
</evidence>
<dbReference type="PROSITE" id="PS51155">
    <property type="entry name" value="CHIT_BIND_RR_2"/>
    <property type="match status" value="1"/>
</dbReference>
<dbReference type="AlphaFoldDB" id="A0A833W0L3"/>
<dbReference type="GO" id="GO:0042302">
    <property type="term" value="F:structural constituent of cuticle"/>
    <property type="evidence" value="ECO:0007669"/>
    <property type="project" value="UniProtKB-UniRule"/>
</dbReference>
<dbReference type="GO" id="GO:0005615">
    <property type="term" value="C:extracellular space"/>
    <property type="evidence" value="ECO:0007669"/>
    <property type="project" value="TreeGrafter"/>
</dbReference>
<proteinExistence type="predicted"/>
<reference evidence="3" key="1">
    <citation type="submission" date="2019-11" db="EMBL/GenBank/DDBJ databases">
        <title>The nuclear and mitochondrial genomes of Frieseomelitta varia - a highly eusocial stingless bee (Meliponini) with a permanently sterile worker caste.</title>
        <authorList>
            <person name="Freitas F.C.P."/>
            <person name="Lourenco A.P."/>
            <person name="Nunes F.M.F."/>
            <person name="Paschoal A.R."/>
            <person name="Abreu F.C.P."/>
            <person name="Barbin F.O."/>
            <person name="Bataglia L."/>
            <person name="Cardoso-Junior C.A.M."/>
            <person name="Cervoni M.S."/>
            <person name="Silva S.R."/>
            <person name="Dalarmi F."/>
            <person name="Del Lama M.A."/>
            <person name="Depintor T.S."/>
            <person name="Ferreira K.M."/>
            <person name="Goria P.S."/>
            <person name="Jaskot M.C."/>
            <person name="Lago D.C."/>
            <person name="Luna-Lucena D."/>
            <person name="Moda L.M."/>
            <person name="Nascimento L."/>
            <person name="Pedrino M."/>
            <person name="Rabico F.O."/>
            <person name="Sanches F.C."/>
            <person name="Santos D.E."/>
            <person name="Santos C.G."/>
            <person name="Vieira J."/>
            <person name="Lopes T.F."/>
            <person name="Barchuk A.R."/>
            <person name="Hartfelder K."/>
            <person name="Simoes Z.L.P."/>
            <person name="Bitondi M.M.G."/>
            <person name="Pinheiro D.G."/>
        </authorList>
    </citation>
    <scope>NUCLEOTIDE SEQUENCE</scope>
    <source>
        <strain evidence="3">USP_RPSP 00005682</strain>
        <tissue evidence="3">Whole individual</tissue>
    </source>
</reference>
<organism evidence="3 4">
    <name type="scientific">Frieseomelitta varia</name>
    <dbReference type="NCBI Taxonomy" id="561572"/>
    <lineage>
        <taxon>Eukaryota</taxon>
        <taxon>Metazoa</taxon>
        <taxon>Ecdysozoa</taxon>
        <taxon>Arthropoda</taxon>
        <taxon>Hexapoda</taxon>
        <taxon>Insecta</taxon>
        <taxon>Pterygota</taxon>
        <taxon>Neoptera</taxon>
        <taxon>Endopterygota</taxon>
        <taxon>Hymenoptera</taxon>
        <taxon>Apocrita</taxon>
        <taxon>Aculeata</taxon>
        <taxon>Apoidea</taxon>
        <taxon>Anthophila</taxon>
        <taxon>Apidae</taxon>
        <taxon>Frieseomelitta</taxon>
    </lineage>
</organism>
<dbReference type="Proteomes" id="UP000655588">
    <property type="component" value="Unassembled WGS sequence"/>
</dbReference>
<sequence length="210" mass="24062">MSILRDYRDSCTLYMVSFRRKKLISVFSTRPIRNLSTALTIYFWTSIYQQIVSVTNDSRNIPTISLEMTHLRQSVLVKEYSQHFVAAILALSVLFNGEVDADGHAHSFQHFHGPVIGDAQEVTWKDKHGHHHHDYVAHPHYEFSYGVEDHHTGDYHGQKEHRDGKEVVGEYTIKEPGGNVRTVKYRAGKDGFFAHVINSNGNDHDGGHRH</sequence>
<dbReference type="PANTHER" id="PTHR12236:SF95">
    <property type="entry name" value="CUTICULAR PROTEIN 76BD, ISOFORM C-RELATED"/>
    <property type="match status" value="1"/>
</dbReference>
<dbReference type="PANTHER" id="PTHR12236">
    <property type="entry name" value="STRUCTURAL CONTITUENT OF CUTICLE"/>
    <property type="match status" value="1"/>
</dbReference>
<dbReference type="InterPro" id="IPR051217">
    <property type="entry name" value="Insect_Cuticle_Struc_Prot"/>
</dbReference>
<comment type="caution">
    <text evidence="3">The sequence shown here is derived from an EMBL/GenBank/DDBJ whole genome shotgun (WGS) entry which is preliminary data.</text>
</comment>
<evidence type="ECO:0000256" key="2">
    <source>
        <dbReference type="PROSITE-ProRule" id="PRU00497"/>
    </source>
</evidence>
<keyword evidence="1 2" id="KW-0193">Cuticle</keyword>
<dbReference type="Pfam" id="PF00379">
    <property type="entry name" value="Chitin_bind_4"/>
    <property type="match status" value="1"/>
</dbReference>
<name>A0A833W0L3_9HYME</name>
<gene>
    <name evidence="3" type="ORF">E2986_12467</name>
</gene>
<dbReference type="EMBL" id="WNWW01000971">
    <property type="protein sequence ID" value="KAF3420312.1"/>
    <property type="molecule type" value="Genomic_DNA"/>
</dbReference>
<dbReference type="InterPro" id="IPR000618">
    <property type="entry name" value="Insect_cuticle"/>
</dbReference>
<accession>A0A833W0L3</accession>
<keyword evidence="4" id="KW-1185">Reference proteome</keyword>
<protein>
    <submittedName>
        <fullName evidence="3">Uncharacterized protein</fullName>
    </submittedName>
</protein>
<dbReference type="GO" id="GO:0031012">
    <property type="term" value="C:extracellular matrix"/>
    <property type="evidence" value="ECO:0007669"/>
    <property type="project" value="TreeGrafter"/>
</dbReference>
<evidence type="ECO:0000313" key="4">
    <source>
        <dbReference type="Proteomes" id="UP000655588"/>
    </source>
</evidence>
<evidence type="ECO:0000256" key="1">
    <source>
        <dbReference type="ARBA" id="ARBA00022460"/>
    </source>
</evidence>